<comment type="caution">
    <text evidence="3">The sequence shown here is derived from an EMBL/GenBank/DDBJ whole genome shotgun (WGS) entry which is preliminary data.</text>
</comment>
<dbReference type="InterPro" id="IPR000210">
    <property type="entry name" value="BTB/POZ_dom"/>
</dbReference>
<feature type="region of interest" description="Disordered" evidence="1">
    <location>
        <begin position="307"/>
        <end position="338"/>
    </location>
</feature>
<sequence>MDPDREARDQEEREERRKRWDLRIRNEELYEEGRDGLDTTDVTIRLSDGTELRAHREVLEGQSAFFRNALKPGTFKESFTGVISLPNDPPQAVRAMIEFFYMFRYTVPSGHCFADLDFADEIYHHLDMLDFVDEVLHHLDMLDIARVYMVDELHEYADGKLAYLIYDRWKHMKDNMFLVFELLDALKVGMRSYLRLLWTSVNYMEAFIEDDVWNKLQEQAPSFVTHLKWQSEHHWALRSCRASGMFLDRLGGEHSVGMVIHQMKCPSCGLVQGGALGLVKPSKLMCWDRGWGRCLAWAPSDEWFDVTKNNQRRNKKKRKAKKQKKAKRKAMKKKNSRG</sequence>
<reference evidence="3 4" key="1">
    <citation type="journal article" date="2019" name="Sci. Rep.">
        <title>A multi-omics analysis of the grapevine pathogen Lasiodiplodia theobromae reveals that temperature affects the expression of virulence- and pathogenicity-related genes.</title>
        <authorList>
            <person name="Felix C."/>
            <person name="Meneses R."/>
            <person name="Goncalves M.F.M."/>
            <person name="Tilleman L."/>
            <person name="Duarte A.S."/>
            <person name="Jorrin-Novo J.V."/>
            <person name="Van de Peer Y."/>
            <person name="Deforce D."/>
            <person name="Van Nieuwerburgh F."/>
            <person name="Esteves A.C."/>
            <person name="Alves A."/>
        </authorList>
    </citation>
    <scope>NUCLEOTIDE SEQUENCE [LARGE SCALE GENOMIC DNA]</scope>
    <source>
        <strain evidence="3 4">LA-SOL3</strain>
    </source>
</reference>
<keyword evidence="4" id="KW-1185">Reference proteome</keyword>
<proteinExistence type="predicted"/>
<accession>A0A5N5CWH3</accession>
<dbReference type="Gene3D" id="3.30.710.10">
    <property type="entry name" value="Potassium Channel Kv1.1, Chain A"/>
    <property type="match status" value="1"/>
</dbReference>
<dbReference type="CDD" id="cd18186">
    <property type="entry name" value="BTB_POZ_ZBTB_KLHL-like"/>
    <property type="match status" value="1"/>
</dbReference>
<evidence type="ECO:0000259" key="2">
    <source>
        <dbReference type="PROSITE" id="PS50097"/>
    </source>
</evidence>
<feature type="domain" description="BTB" evidence="2">
    <location>
        <begin position="40"/>
        <end position="109"/>
    </location>
</feature>
<dbReference type="SMART" id="SM00225">
    <property type="entry name" value="BTB"/>
    <property type="match status" value="1"/>
</dbReference>
<gene>
    <name evidence="3" type="ORF">DBV05_g11623</name>
</gene>
<dbReference type="PANTHER" id="PTHR47843">
    <property type="entry name" value="BTB DOMAIN-CONTAINING PROTEIN-RELATED"/>
    <property type="match status" value="1"/>
</dbReference>
<dbReference type="OrthoDB" id="6359816at2759"/>
<evidence type="ECO:0000313" key="4">
    <source>
        <dbReference type="Proteomes" id="UP000325902"/>
    </source>
</evidence>
<dbReference type="InterPro" id="IPR011333">
    <property type="entry name" value="SKP1/BTB/POZ_sf"/>
</dbReference>
<evidence type="ECO:0000256" key="1">
    <source>
        <dbReference type="SAM" id="MobiDB-lite"/>
    </source>
</evidence>
<dbReference type="SUPFAM" id="SSF54695">
    <property type="entry name" value="POZ domain"/>
    <property type="match status" value="1"/>
</dbReference>
<protein>
    <recommendedName>
        <fullName evidence="2">BTB domain-containing protein</fullName>
    </recommendedName>
</protein>
<dbReference type="AlphaFoldDB" id="A0A5N5CWH3"/>
<evidence type="ECO:0000313" key="3">
    <source>
        <dbReference type="EMBL" id="KAB2569708.1"/>
    </source>
</evidence>
<feature type="compositionally biased region" description="Basic residues" evidence="1">
    <location>
        <begin position="310"/>
        <end position="338"/>
    </location>
</feature>
<dbReference type="PROSITE" id="PS50097">
    <property type="entry name" value="BTB"/>
    <property type="match status" value="1"/>
</dbReference>
<dbReference type="Proteomes" id="UP000325902">
    <property type="component" value="Unassembled WGS sequence"/>
</dbReference>
<name>A0A5N5CWH3_9PEZI</name>
<dbReference type="Pfam" id="PF00651">
    <property type="entry name" value="BTB"/>
    <property type="match status" value="1"/>
</dbReference>
<dbReference type="EMBL" id="VCHE01000174">
    <property type="protein sequence ID" value="KAB2569708.1"/>
    <property type="molecule type" value="Genomic_DNA"/>
</dbReference>
<dbReference type="PANTHER" id="PTHR47843:SF5">
    <property type="entry name" value="BTB_POZ DOMAIN PROTEIN"/>
    <property type="match status" value="1"/>
</dbReference>
<organism evidence="3 4">
    <name type="scientific">Lasiodiplodia theobromae</name>
    <dbReference type="NCBI Taxonomy" id="45133"/>
    <lineage>
        <taxon>Eukaryota</taxon>
        <taxon>Fungi</taxon>
        <taxon>Dikarya</taxon>
        <taxon>Ascomycota</taxon>
        <taxon>Pezizomycotina</taxon>
        <taxon>Dothideomycetes</taxon>
        <taxon>Dothideomycetes incertae sedis</taxon>
        <taxon>Botryosphaeriales</taxon>
        <taxon>Botryosphaeriaceae</taxon>
        <taxon>Lasiodiplodia</taxon>
    </lineage>
</organism>